<evidence type="ECO:0000313" key="3">
    <source>
        <dbReference type="EMBL" id="OGG90916.1"/>
    </source>
</evidence>
<accession>A0A1F6FYH6</accession>
<comment type="caution">
    <text evidence="3">The sequence shown here is derived from an EMBL/GenBank/DDBJ whole genome shotgun (WGS) entry which is preliminary data.</text>
</comment>
<gene>
    <name evidence="3" type="ORF">A3H16_03210</name>
</gene>
<dbReference type="AlphaFoldDB" id="A0A1F6FYH6"/>
<sequence length="79" mass="9187">MKTVGSYELKTHLAKLLARVIKGEIITITKHGREIARLVPSAQKRRYTKEEAIEKLRTMKRIPLKGITIRELIDEGRKY</sequence>
<dbReference type="InterPro" id="IPR051416">
    <property type="entry name" value="phD-YefM_TA_antitoxins"/>
</dbReference>
<reference evidence="3 4" key="1">
    <citation type="journal article" date="2016" name="Nat. Commun.">
        <title>Thousands of microbial genomes shed light on interconnected biogeochemical processes in an aquifer system.</title>
        <authorList>
            <person name="Anantharaman K."/>
            <person name="Brown C.T."/>
            <person name="Hug L.A."/>
            <person name="Sharon I."/>
            <person name="Castelle C.J."/>
            <person name="Probst A.J."/>
            <person name="Thomas B.C."/>
            <person name="Singh A."/>
            <person name="Wilkins M.J."/>
            <person name="Karaoz U."/>
            <person name="Brodie E.L."/>
            <person name="Williams K.H."/>
            <person name="Hubbard S.S."/>
            <person name="Banfield J.F."/>
        </authorList>
    </citation>
    <scope>NUCLEOTIDE SEQUENCE [LARGE SCALE GENOMIC DNA]</scope>
</reference>
<organism evidence="3 4">
    <name type="scientific">Candidatus Kaiserbacteria bacterium RIFCSPLOWO2_12_FULL_53_8</name>
    <dbReference type="NCBI Taxonomy" id="1798529"/>
    <lineage>
        <taxon>Bacteria</taxon>
        <taxon>Candidatus Kaiseribacteriota</taxon>
    </lineage>
</organism>
<comment type="similarity">
    <text evidence="1 2">Belongs to the phD/YefM antitoxin family.</text>
</comment>
<dbReference type="InterPro" id="IPR006442">
    <property type="entry name" value="Antitoxin_Phd/YefM"/>
</dbReference>
<comment type="function">
    <text evidence="2">Antitoxin component of a type II toxin-antitoxin (TA) system.</text>
</comment>
<dbReference type="Proteomes" id="UP000178601">
    <property type="component" value="Unassembled WGS sequence"/>
</dbReference>
<dbReference type="InterPro" id="IPR036165">
    <property type="entry name" value="YefM-like_sf"/>
</dbReference>
<evidence type="ECO:0000256" key="2">
    <source>
        <dbReference type="RuleBase" id="RU362080"/>
    </source>
</evidence>
<evidence type="ECO:0000313" key="4">
    <source>
        <dbReference type="Proteomes" id="UP000178601"/>
    </source>
</evidence>
<protein>
    <recommendedName>
        <fullName evidence="2">Antitoxin</fullName>
    </recommendedName>
</protein>
<dbReference type="Pfam" id="PF02604">
    <property type="entry name" value="PhdYeFM_antitox"/>
    <property type="match status" value="1"/>
</dbReference>
<dbReference type="EMBL" id="MFMQ01000081">
    <property type="protein sequence ID" value="OGG90916.1"/>
    <property type="molecule type" value="Genomic_DNA"/>
</dbReference>
<proteinExistence type="inferred from homology"/>
<name>A0A1F6FYH6_9BACT</name>
<evidence type="ECO:0000256" key="1">
    <source>
        <dbReference type="ARBA" id="ARBA00009981"/>
    </source>
</evidence>
<dbReference type="PANTHER" id="PTHR35377">
    <property type="entry name" value="ANTITOXIN VAPB49-RELATED-RELATED"/>
    <property type="match status" value="1"/>
</dbReference>
<dbReference type="SUPFAM" id="SSF143120">
    <property type="entry name" value="YefM-like"/>
    <property type="match status" value="1"/>
</dbReference>
<dbReference type="Gene3D" id="3.40.1620.10">
    <property type="entry name" value="YefM-like domain"/>
    <property type="match status" value="1"/>
</dbReference>
<dbReference type="NCBIfam" id="TIGR01552">
    <property type="entry name" value="phd_fam"/>
    <property type="match status" value="1"/>
</dbReference>